<dbReference type="EMBL" id="BMVO01000034">
    <property type="protein sequence ID" value="GHB29321.1"/>
    <property type="molecule type" value="Genomic_DNA"/>
</dbReference>
<gene>
    <name evidence="2" type="ORF">GCM10010346_61010</name>
</gene>
<proteinExistence type="predicted"/>
<reference evidence="3" key="1">
    <citation type="journal article" date="2019" name="Int. J. Syst. Evol. Microbiol.">
        <title>The Global Catalogue of Microorganisms (GCM) 10K type strain sequencing project: providing services to taxonomists for standard genome sequencing and annotation.</title>
        <authorList>
            <consortium name="The Broad Institute Genomics Platform"/>
            <consortium name="The Broad Institute Genome Sequencing Center for Infectious Disease"/>
            <person name="Wu L."/>
            <person name="Ma J."/>
        </authorList>
    </citation>
    <scope>NUCLEOTIDE SEQUENCE [LARGE SCALE GENOMIC DNA]</scope>
    <source>
        <strain evidence="3">JCM 4737</strain>
    </source>
</reference>
<sequence length="78" mass="8196">MPGADSQQDTAVAEALRLSQRIGDTHRPTPAATGPQSKRCPAPAPDHIVKPMGDADDNTIRVTGDSGWRRHAPCGPSV</sequence>
<organism evidence="2 3">
    <name type="scientific">Streptomyces chryseus</name>
    <dbReference type="NCBI Taxonomy" id="68186"/>
    <lineage>
        <taxon>Bacteria</taxon>
        <taxon>Bacillati</taxon>
        <taxon>Actinomycetota</taxon>
        <taxon>Actinomycetes</taxon>
        <taxon>Kitasatosporales</taxon>
        <taxon>Streptomycetaceae</taxon>
        <taxon>Streptomyces</taxon>
    </lineage>
</organism>
<evidence type="ECO:0000256" key="1">
    <source>
        <dbReference type="SAM" id="MobiDB-lite"/>
    </source>
</evidence>
<name>A0ABQ3EB77_9ACTN</name>
<accession>A0ABQ3EB77</accession>
<dbReference type="Proteomes" id="UP000599437">
    <property type="component" value="Unassembled WGS sequence"/>
</dbReference>
<feature type="region of interest" description="Disordered" evidence="1">
    <location>
        <begin position="1"/>
        <end position="78"/>
    </location>
</feature>
<feature type="compositionally biased region" description="Polar residues" evidence="1">
    <location>
        <begin position="1"/>
        <end position="10"/>
    </location>
</feature>
<comment type="caution">
    <text evidence="2">The sequence shown here is derived from an EMBL/GenBank/DDBJ whole genome shotgun (WGS) entry which is preliminary data.</text>
</comment>
<keyword evidence="3" id="KW-1185">Reference proteome</keyword>
<protein>
    <submittedName>
        <fullName evidence="2">Uncharacterized protein</fullName>
    </submittedName>
</protein>
<evidence type="ECO:0000313" key="2">
    <source>
        <dbReference type="EMBL" id="GHB29321.1"/>
    </source>
</evidence>
<evidence type="ECO:0000313" key="3">
    <source>
        <dbReference type="Proteomes" id="UP000599437"/>
    </source>
</evidence>